<comment type="function">
    <text evidence="7">Catalyzes the transfer of the diacylglyceryl group from phosphatidylglycerol to the sulfhydryl group of the N-terminal cysteine of a prolipoprotein, the first step in the formation of mature lipoproteins.</text>
</comment>
<dbReference type="AlphaFoldDB" id="A0A1G5V8W0"/>
<feature type="transmembrane region" description="Helical" evidence="7">
    <location>
        <begin position="84"/>
        <end position="106"/>
    </location>
</feature>
<keyword evidence="6 7" id="KW-0472">Membrane</keyword>
<protein>
    <recommendedName>
        <fullName evidence="7">Phosphatidylglycerol--prolipoprotein diacylglyceryl transferase</fullName>
        <ecNumber evidence="7">2.5.1.145</ecNumber>
    </recommendedName>
</protein>
<dbReference type="GeneID" id="87755484"/>
<comment type="catalytic activity">
    <reaction evidence="7">
        <text>L-cysteinyl-[prolipoprotein] + a 1,2-diacyl-sn-glycero-3-phospho-(1'-sn-glycerol) = an S-1,2-diacyl-sn-glyceryl-L-cysteinyl-[prolipoprotein] + sn-glycerol 1-phosphate + H(+)</text>
        <dbReference type="Rhea" id="RHEA:56712"/>
        <dbReference type="Rhea" id="RHEA-COMP:14679"/>
        <dbReference type="Rhea" id="RHEA-COMP:14680"/>
        <dbReference type="ChEBI" id="CHEBI:15378"/>
        <dbReference type="ChEBI" id="CHEBI:29950"/>
        <dbReference type="ChEBI" id="CHEBI:57685"/>
        <dbReference type="ChEBI" id="CHEBI:64716"/>
        <dbReference type="ChEBI" id="CHEBI:140658"/>
        <dbReference type="EC" id="2.5.1.145"/>
    </reaction>
</comment>
<evidence type="ECO:0000256" key="1">
    <source>
        <dbReference type="ARBA" id="ARBA00007150"/>
    </source>
</evidence>
<organism evidence="8 9">
    <name type="scientific">Allisonella histaminiformans</name>
    <dbReference type="NCBI Taxonomy" id="209880"/>
    <lineage>
        <taxon>Bacteria</taxon>
        <taxon>Bacillati</taxon>
        <taxon>Bacillota</taxon>
        <taxon>Negativicutes</taxon>
        <taxon>Veillonellales</taxon>
        <taxon>Veillonellaceae</taxon>
        <taxon>Allisonella</taxon>
    </lineage>
</organism>
<feature type="transmembrane region" description="Helical" evidence="7">
    <location>
        <begin position="235"/>
        <end position="252"/>
    </location>
</feature>
<evidence type="ECO:0000313" key="8">
    <source>
        <dbReference type="EMBL" id="SDA41836.1"/>
    </source>
</evidence>
<keyword evidence="9" id="KW-1185">Reference proteome</keyword>
<dbReference type="GO" id="GO:0005886">
    <property type="term" value="C:plasma membrane"/>
    <property type="evidence" value="ECO:0007669"/>
    <property type="project" value="UniProtKB-SubCell"/>
</dbReference>
<keyword evidence="5 7" id="KW-1133">Transmembrane helix</keyword>
<evidence type="ECO:0000256" key="7">
    <source>
        <dbReference type="HAMAP-Rule" id="MF_01147"/>
    </source>
</evidence>
<proteinExistence type="inferred from homology"/>
<dbReference type="OrthoDB" id="871140at2"/>
<dbReference type="HAMAP" id="MF_01147">
    <property type="entry name" value="Lgt"/>
    <property type="match status" value="1"/>
</dbReference>
<dbReference type="GO" id="GO:0008961">
    <property type="term" value="F:phosphatidylglycerol-prolipoprotein diacylglyceryl transferase activity"/>
    <property type="evidence" value="ECO:0007669"/>
    <property type="project" value="UniProtKB-UniRule"/>
</dbReference>
<comment type="subcellular location">
    <subcellularLocation>
        <location evidence="7">Cell membrane</location>
        <topology evidence="7">Multi-pass membrane protein</topology>
    </subcellularLocation>
</comment>
<dbReference type="PANTHER" id="PTHR30589:SF0">
    <property type="entry name" value="PHOSPHATIDYLGLYCEROL--PROLIPOPROTEIN DIACYLGLYCERYL TRANSFERASE"/>
    <property type="match status" value="1"/>
</dbReference>
<comment type="pathway">
    <text evidence="7">Protein modification; lipoprotein biosynthesis (diacylglyceryl transfer).</text>
</comment>
<name>A0A1G5V8W0_9FIRM</name>
<feature type="binding site" evidence="7">
    <location>
        <position position="132"/>
    </location>
    <ligand>
        <name>a 1,2-diacyl-sn-glycero-3-phospho-(1'-sn-glycerol)</name>
        <dbReference type="ChEBI" id="CHEBI:64716"/>
    </ligand>
</feature>
<evidence type="ECO:0000256" key="5">
    <source>
        <dbReference type="ARBA" id="ARBA00022989"/>
    </source>
</evidence>
<keyword evidence="8" id="KW-0449">Lipoprotein</keyword>
<dbReference type="NCBIfam" id="TIGR00544">
    <property type="entry name" value="lgt"/>
    <property type="match status" value="1"/>
</dbReference>
<keyword evidence="3 7" id="KW-0808">Transferase</keyword>
<dbReference type="STRING" id="209880.SAMN02910343_00438"/>
<evidence type="ECO:0000256" key="2">
    <source>
        <dbReference type="ARBA" id="ARBA00022475"/>
    </source>
</evidence>
<dbReference type="RefSeq" id="WP_091363376.1">
    <property type="nucleotide sequence ID" value="NZ_FMXA01000005.1"/>
</dbReference>
<dbReference type="EMBL" id="FMXA01000005">
    <property type="protein sequence ID" value="SDA41836.1"/>
    <property type="molecule type" value="Genomic_DNA"/>
</dbReference>
<evidence type="ECO:0000256" key="6">
    <source>
        <dbReference type="ARBA" id="ARBA00023136"/>
    </source>
</evidence>
<dbReference type="GO" id="GO:0042158">
    <property type="term" value="P:lipoprotein biosynthetic process"/>
    <property type="evidence" value="ECO:0007669"/>
    <property type="project" value="UniProtKB-UniRule"/>
</dbReference>
<dbReference type="UniPathway" id="UPA00664"/>
<evidence type="ECO:0000256" key="4">
    <source>
        <dbReference type="ARBA" id="ARBA00022692"/>
    </source>
</evidence>
<feature type="transmembrane region" description="Helical" evidence="7">
    <location>
        <begin position="15"/>
        <end position="35"/>
    </location>
</feature>
<dbReference type="InterPro" id="IPR001640">
    <property type="entry name" value="Lgt"/>
</dbReference>
<gene>
    <name evidence="7" type="primary">lgt</name>
    <name evidence="8" type="ORF">SAMN02910343_00438</name>
</gene>
<reference evidence="8 9" key="1">
    <citation type="submission" date="2016-10" db="EMBL/GenBank/DDBJ databases">
        <authorList>
            <person name="de Groot N.N."/>
        </authorList>
    </citation>
    <scope>NUCLEOTIDE SEQUENCE [LARGE SCALE GENOMIC DNA]</scope>
    <source>
        <strain evidence="8 9">DSM 15230</strain>
    </source>
</reference>
<dbReference type="Pfam" id="PF01790">
    <property type="entry name" value="LGT"/>
    <property type="match status" value="1"/>
</dbReference>
<dbReference type="EC" id="2.5.1.145" evidence="7"/>
<accession>A0A1G5V8W0</accession>
<dbReference type="PANTHER" id="PTHR30589">
    <property type="entry name" value="PROLIPOPROTEIN DIACYLGLYCERYL TRANSFERASE"/>
    <property type="match status" value="1"/>
</dbReference>
<dbReference type="Proteomes" id="UP000199689">
    <property type="component" value="Unassembled WGS sequence"/>
</dbReference>
<keyword evidence="2 7" id="KW-1003">Cell membrane</keyword>
<keyword evidence="4 7" id="KW-0812">Transmembrane</keyword>
<feature type="transmembrane region" description="Helical" evidence="7">
    <location>
        <begin position="47"/>
        <end position="64"/>
    </location>
</feature>
<evidence type="ECO:0000313" key="9">
    <source>
        <dbReference type="Proteomes" id="UP000199689"/>
    </source>
</evidence>
<feature type="transmembrane region" description="Helical" evidence="7">
    <location>
        <begin position="198"/>
        <end position="215"/>
    </location>
</feature>
<sequence length="259" mass="29780">MHQYLFFIGGWPIRFYGIFFTLGILSGCIMAYFLLQKEGHHWEEHMFNLGLVIAFFGIIGGRLWDVFFFDWGYYHDHLLQIPFVWQGGMAIQGGVILASIAAYFYLKKYKIPVLPFADTVAPAIILGQAVGRIANFMNGDAFGHPTGSDFGLLYPHTTLAYKAYGSQPLWPAEVWECQGDLLIFVLLIWYVCEKRPRGTVICLYVMLYSLLRFFLEYFRGDYVHLTFGLKSAQVTALGGFMIATALFIYFYWKNHSLKD</sequence>
<comment type="similarity">
    <text evidence="1 7">Belongs to the Lgt family.</text>
</comment>
<evidence type="ECO:0000256" key="3">
    <source>
        <dbReference type="ARBA" id="ARBA00022679"/>
    </source>
</evidence>